<feature type="transmembrane region" description="Helical" evidence="6">
    <location>
        <begin position="266"/>
        <end position="281"/>
    </location>
</feature>
<dbReference type="PANTHER" id="PTHR30071:SF1">
    <property type="entry name" value="CYTOCHROME B_B6 PROTEIN-RELATED"/>
    <property type="match status" value="1"/>
</dbReference>
<keyword evidence="3 6" id="KW-0201">Cytochrome c-type biogenesis</keyword>
<keyword evidence="5 6" id="KW-0472">Membrane</keyword>
<proteinExistence type="inferred from homology"/>
<feature type="transmembrane region" description="Helical" evidence="6">
    <location>
        <begin position="143"/>
        <end position="172"/>
    </location>
</feature>
<evidence type="ECO:0000256" key="4">
    <source>
        <dbReference type="ARBA" id="ARBA00022989"/>
    </source>
</evidence>
<keyword evidence="6" id="KW-0793">Thylakoid</keyword>
<comment type="similarity">
    <text evidence="6">Belongs to the CcmF/CycK/Ccl1/NrfE/CcsA family.</text>
</comment>
<keyword evidence="8" id="KW-0150">Chloroplast</keyword>
<dbReference type="AlphaFoldDB" id="A0AB39U2M8"/>
<feature type="transmembrane region" description="Helical" evidence="6">
    <location>
        <begin position="232"/>
        <end position="251"/>
    </location>
</feature>
<keyword evidence="2 6" id="KW-0812">Transmembrane</keyword>
<dbReference type="EMBL" id="PQ140141">
    <property type="protein sequence ID" value="XDR06691.1"/>
    <property type="molecule type" value="Genomic_DNA"/>
</dbReference>
<comment type="function">
    <text evidence="6">Required during biogenesis of c-type cytochromes (cytochrome c6 and cytochrome f) at the step of heme attachment.</text>
</comment>
<dbReference type="PANTHER" id="PTHR30071">
    <property type="entry name" value="HEME EXPORTER PROTEIN C"/>
    <property type="match status" value="1"/>
</dbReference>
<feature type="transmembrane region" description="Helical" evidence="6">
    <location>
        <begin position="46"/>
        <end position="66"/>
    </location>
</feature>
<gene>
    <name evidence="6 8" type="primary">ccsA</name>
</gene>
<evidence type="ECO:0000256" key="5">
    <source>
        <dbReference type="ARBA" id="ARBA00023136"/>
    </source>
</evidence>
<keyword evidence="4 6" id="KW-1133">Transmembrane helix</keyword>
<protein>
    <recommendedName>
        <fullName evidence="6">Cytochrome c biogenesis protein CcsA</fullName>
    </recommendedName>
</protein>
<dbReference type="NCBIfam" id="TIGR03144">
    <property type="entry name" value="cytochr_II_ccsB"/>
    <property type="match status" value="1"/>
</dbReference>
<evidence type="ECO:0000256" key="1">
    <source>
        <dbReference type="ARBA" id="ARBA00004141"/>
    </source>
</evidence>
<dbReference type="GO" id="GO:0009535">
    <property type="term" value="C:chloroplast thylakoid membrane"/>
    <property type="evidence" value="ECO:0007669"/>
    <property type="project" value="UniProtKB-SubCell"/>
</dbReference>
<dbReference type="HAMAP" id="MF_01391">
    <property type="entry name" value="CytC_CcsA"/>
    <property type="match status" value="1"/>
</dbReference>
<feature type="domain" description="Cytochrome c assembly protein" evidence="7">
    <location>
        <begin position="74"/>
        <end position="318"/>
    </location>
</feature>
<accession>A0AB39U2M8</accession>
<dbReference type="InterPro" id="IPR045062">
    <property type="entry name" value="Cyt_c_biogenesis_CcsA/CcmC"/>
</dbReference>
<dbReference type="GO" id="GO:0005886">
    <property type="term" value="C:plasma membrane"/>
    <property type="evidence" value="ECO:0007669"/>
    <property type="project" value="TreeGrafter"/>
</dbReference>
<keyword evidence="8" id="KW-0934">Plastid</keyword>
<feature type="transmembrane region" description="Helical" evidence="6">
    <location>
        <begin position="293"/>
        <end position="317"/>
    </location>
</feature>
<dbReference type="GO" id="GO:0017004">
    <property type="term" value="P:cytochrome complex assembly"/>
    <property type="evidence" value="ECO:0007669"/>
    <property type="project" value="UniProtKB-UniRule"/>
</dbReference>
<geneLocation type="chloroplast" evidence="8"/>
<sequence length="324" mass="37007">MWLNRYIMIHIKIENILVHISLFSLSLGTISYWGNLLCRSKNLRSLGEGSVAIALACTTIFLIIRWLHLKHLPLSNSYESFMFLSWSLSLLNLFLNHREQNAWLSAIIAPSAMLTHSFATLGLPKEMQNSPVLVPASQSHWLMMHVSMMLLSYATILCGSLLAITLLLVIIYDPSANLSTPQNYFIRSLLSDNEKTSYMQIEDSLENFFYLISKNSRREILIKKLDHWSHRIIGLGFPLLTIGISSGAVWANEAWGSYWSWDPKETWAFITWLIYAIYSHTRVTRGWRGKQSAIVAVTGFFSVWICYLGVNLLGIGLHSYGWLI</sequence>
<dbReference type="InterPro" id="IPR017562">
    <property type="entry name" value="Cyt_c_biogenesis_CcsA"/>
</dbReference>
<comment type="subunit">
    <text evidence="6">May interact with Ccs1.</text>
</comment>
<feature type="transmembrane region" description="Helical" evidence="6">
    <location>
        <begin position="16"/>
        <end position="34"/>
    </location>
</feature>
<comment type="subcellular location">
    <subcellularLocation>
        <location evidence="1">Membrane</location>
        <topology evidence="1">Multi-pass membrane protein</topology>
    </subcellularLocation>
    <subcellularLocation>
        <location evidence="6">Plastid</location>
        <location evidence="6">Chloroplast thylakoid membrane</location>
        <topology evidence="6">Multi-pass membrane protein</topology>
    </subcellularLocation>
</comment>
<evidence type="ECO:0000259" key="7">
    <source>
        <dbReference type="Pfam" id="PF01578"/>
    </source>
</evidence>
<dbReference type="GO" id="GO:0020037">
    <property type="term" value="F:heme binding"/>
    <property type="evidence" value="ECO:0007669"/>
    <property type="project" value="InterPro"/>
</dbReference>
<organism evidence="8">
    <name type="scientific">Ophioglossum hongii</name>
    <dbReference type="NCBI Taxonomy" id="3238578"/>
    <lineage>
        <taxon>Eukaryota</taxon>
        <taxon>Viridiplantae</taxon>
        <taxon>Streptophyta</taxon>
        <taxon>Embryophyta</taxon>
        <taxon>Tracheophyta</taxon>
        <taxon>Polypodiopsida</taxon>
        <taxon>Ophioglossidae</taxon>
        <taxon>Ophioglossales</taxon>
        <taxon>Ophioglossaceae</taxon>
        <taxon>Ophioglossoideae</taxon>
        <taxon>Ophioglossum</taxon>
    </lineage>
</organism>
<dbReference type="Pfam" id="PF01578">
    <property type="entry name" value="Cytochrom_C_asm"/>
    <property type="match status" value="1"/>
</dbReference>
<name>A0AB39U2M8_9MONI</name>
<feature type="transmembrane region" description="Helical" evidence="6">
    <location>
        <begin position="102"/>
        <end position="123"/>
    </location>
</feature>
<reference evidence="8" key="1">
    <citation type="submission" date="2024-07" db="EMBL/GenBank/DDBJ databases">
        <authorList>
            <person name="Jiangping S."/>
            <person name="Xinsheng Q."/>
            <person name="Yuehong Y."/>
            <person name="Minyu L."/>
        </authorList>
    </citation>
    <scope>NUCLEOTIDE SEQUENCE</scope>
</reference>
<feature type="transmembrane region" description="Helical" evidence="6">
    <location>
        <begin position="78"/>
        <end position="95"/>
    </location>
</feature>
<evidence type="ECO:0000256" key="2">
    <source>
        <dbReference type="ARBA" id="ARBA00022692"/>
    </source>
</evidence>
<evidence type="ECO:0000256" key="3">
    <source>
        <dbReference type="ARBA" id="ARBA00022748"/>
    </source>
</evidence>
<evidence type="ECO:0000256" key="6">
    <source>
        <dbReference type="HAMAP-Rule" id="MF_01391"/>
    </source>
</evidence>
<dbReference type="InterPro" id="IPR002541">
    <property type="entry name" value="Cyt_c_assembly"/>
</dbReference>
<evidence type="ECO:0000313" key="8">
    <source>
        <dbReference type="EMBL" id="XDR06691.1"/>
    </source>
</evidence>